<dbReference type="InterPro" id="IPR011055">
    <property type="entry name" value="Dup_hybrid_motif"/>
</dbReference>
<dbReference type="Pfam" id="PF00358">
    <property type="entry name" value="PTS_EIIA_1"/>
    <property type="match status" value="1"/>
</dbReference>
<comment type="caution">
    <text evidence="5">The sequence shown here is derived from an EMBL/GenBank/DDBJ whole genome shotgun (WGS) entry which is preliminary data.</text>
</comment>
<accession>A0A0F4QVP1</accession>
<keyword evidence="2 5" id="KW-0762">Sugar transport</keyword>
<evidence type="ECO:0000256" key="2">
    <source>
        <dbReference type="ARBA" id="ARBA00022597"/>
    </source>
</evidence>
<gene>
    <name evidence="5" type="ORF">TW77_04365</name>
</gene>
<evidence type="ECO:0000259" key="4">
    <source>
        <dbReference type="Pfam" id="PF00358"/>
    </source>
</evidence>
<dbReference type="GO" id="GO:0009401">
    <property type="term" value="P:phosphoenolpyruvate-dependent sugar phosphotransferase system"/>
    <property type="evidence" value="ECO:0007669"/>
    <property type="project" value="InterPro"/>
</dbReference>
<protein>
    <submittedName>
        <fullName evidence="5">PTS sugar transporter</fullName>
    </submittedName>
</protein>
<evidence type="ECO:0000256" key="1">
    <source>
        <dbReference type="ARBA" id="ARBA00022448"/>
    </source>
</evidence>
<dbReference type="EMBL" id="JXYA01000007">
    <property type="protein sequence ID" value="KJZ11791.1"/>
    <property type="molecule type" value="Genomic_DNA"/>
</dbReference>
<sequence>MMHLSQQINYAPIAQIANPIMHIASPFTGKVHPLSQHPEPLFASGMLGPGVCVKLNTAMMLAPCPARVEKISQQGCEFILRAKSGLLMLLHLLLPTEYRKTEHLIQHSYGKKQVAMNDVLCYFDVPGDIEILGTLILLNADKLGPCYYPLNQVTAGKDPLITLSRACNL</sequence>
<dbReference type="Gene3D" id="2.70.70.10">
    <property type="entry name" value="Glucose Permease (Domain IIA)"/>
    <property type="match status" value="1"/>
</dbReference>
<name>A0A0F4QVP1_9GAMM</name>
<keyword evidence="6" id="KW-1185">Reference proteome</keyword>
<dbReference type="SUPFAM" id="SSF51261">
    <property type="entry name" value="Duplicated hybrid motif"/>
    <property type="match status" value="1"/>
</dbReference>
<reference evidence="5 6" key="1">
    <citation type="journal article" date="2015" name="BMC Genomics">
        <title>Genome mining reveals unlocked bioactive potential of marine Gram-negative bacteria.</title>
        <authorList>
            <person name="Machado H."/>
            <person name="Sonnenschein E.C."/>
            <person name="Melchiorsen J."/>
            <person name="Gram L."/>
        </authorList>
    </citation>
    <scope>NUCLEOTIDE SEQUENCE [LARGE SCALE GENOMIC DNA]</scope>
    <source>
        <strain evidence="5 6">S2471</strain>
    </source>
</reference>
<dbReference type="AlphaFoldDB" id="A0A0F4QVP1"/>
<evidence type="ECO:0000313" key="6">
    <source>
        <dbReference type="Proteomes" id="UP000033452"/>
    </source>
</evidence>
<evidence type="ECO:0000256" key="3">
    <source>
        <dbReference type="ARBA" id="ARBA00022679"/>
    </source>
</evidence>
<organism evidence="5 6">
    <name type="scientific">Pseudoalteromonas rubra</name>
    <dbReference type="NCBI Taxonomy" id="43658"/>
    <lineage>
        <taxon>Bacteria</taxon>
        <taxon>Pseudomonadati</taxon>
        <taxon>Pseudomonadota</taxon>
        <taxon>Gammaproteobacteria</taxon>
        <taxon>Alteromonadales</taxon>
        <taxon>Pseudoalteromonadaceae</taxon>
        <taxon>Pseudoalteromonas</taxon>
    </lineage>
</organism>
<dbReference type="Proteomes" id="UP000033452">
    <property type="component" value="Unassembled WGS sequence"/>
</dbReference>
<keyword evidence="1" id="KW-0813">Transport</keyword>
<feature type="domain" description="PTS EIIA type-1" evidence="4">
    <location>
        <begin position="22"/>
        <end position="125"/>
    </location>
</feature>
<dbReference type="InterPro" id="IPR001127">
    <property type="entry name" value="PTS_EIIA_1_perm"/>
</dbReference>
<proteinExistence type="predicted"/>
<keyword evidence="3" id="KW-0808">Transferase</keyword>
<evidence type="ECO:0000313" key="5">
    <source>
        <dbReference type="EMBL" id="KJZ11791.1"/>
    </source>
</evidence>
<dbReference type="GO" id="GO:0016740">
    <property type="term" value="F:transferase activity"/>
    <property type="evidence" value="ECO:0007669"/>
    <property type="project" value="UniProtKB-KW"/>
</dbReference>
<dbReference type="PATRIC" id="fig|43658.5.peg.912"/>